<dbReference type="Gene3D" id="2.40.100.10">
    <property type="entry name" value="Cyclophilin-like"/>
    <property type="match status" value="1"/>
</dbReference>
<feature type="region of interest" description="Disordered" evidence="4">
    <location>
        <begin position="25"/>
        <end position="45"/>
    </location>
</feature>
<evidence type="ECO:0000256" key="3">
    <source>
        <dbReference type="ARBA" id="ARBA00023235"/>
    </source>
</evidence>
<dbReference type="PROSITE" id="PS50072">
    <property type="entry name" value="CSA_PPIASE_2"/>
    <property type="match status" value="1"/>
</dbReference>
<dbReference type="SUPFAM" id="SSF50891">
    <property type="entry name" value="Cyclophilin-like"/>
    <property type="match status" value="1"/>
</dbReference>
<evidence type="ECO:0000313" key="7">
    <source>
        <dbReference type="EMBL" id="MBB3927603.1"/>
    </source>
</evidence>
<dbReference type="EMBL" id="JACIDT010000013">
    <property type="protein sequence ID" value="MBB3927603.1"/>
    <property type="molecule type" value="Genomic_DNA"/>
</dbReference>
<dbReference type="InterPro" id="IPR029000">
    <property type="entry name" value="Cyclophilin-like_dom_sf"/>
</dbReference>
<reference evidence="7 8" key="1">
    <citation type="submission" date="2020-08" db="EMBL/GenBank/DDBJ databases">
        <title>Genomic Encyclopedia of Type Strains, Phase IV (KMG-IV): sequencing the most valuable type-strain genomes for metagenomic binning, comparative biology and taxonomic classification.</title>
        <authorList>
            <person name="Goeker M."/>
        </authorList>
    </citation>
    <scope>NUCLEOTIDE SEQUENCE [LARGE SCALE GENOMIC DNA]</scope>
    <source>
        <strain evidence="7 8">DSM 26189</strain>
    </source>
</reference>
<dbReference type="Proteomes" id="UP000571950">
    <property type="component" value="Unassembled WGS sequence"/>
</dbReference>
<dbReference type="PANTHER" id="PTHR43246">
    <property type="entry name" value="PEPTIDYL-PROLYL CIS-TRANS ISOMERASE CYP38, CHLOROPLASTIC"/>
    <property type="match status" value="1"/>
</dbReference>
<dbReference type="RefSeq" id="WP_188073070.1">
    <property type="nucleotide sequence ID" value="NZ_BSPS01000002.1"/>
</dbReference>
<keyword evidence="3 7" id="KW-0413">Isomerase</keyword>
<evidence type="ECO:0000259" key="6">
    <source>
        <dbReference type="PROSITE" id="PS50072"/>
    </source>
</evidence>
<protein>
    <recommendedName>
        <fullName evidence="1">peptidylprolyl isomerase</fullName>
        <ecNumber evidence="1">5.2.1.8</ecNumber>
    </recommendedName>
</protein>
<gene>
    <name evidence="7" type="ORF">GGR43_003335</name>
</gene>
<proteinExistence type="predicted"/>
<dbReference type="Pfam" id="PF00160">
    <property type="entry name" value="Pro_isomerase"/>
    <property type="match status" value="1"/>
</dbReference>
<evidence type="ECO:0000256" key="1">
    <source>
        <dbReference type="ARBA" id="ARBA00013194"/>
    </source>
</evidence>
<keyword evidence="2" id="KW-0697">Rotamase</keyword>
<dbReference type="InterPro" id="IPR044665">
    <property type="entry name" value="E_coli_cyclophilin_A-like"/>
</dbReference>
<keyword evidence="5" id="KW-0732">Signal</keyword>
<accession>A0A7W6BIM3</accession>
<organism evidence="7 8">
    <name type="scientific">Sphingobium jiangsuense</name>
    <dbReference type="NCBI Taxonomy" id="870476"/>
    <lineage>
        <taxon>Bacteria</taxon>
        <taxon>Pseudomonadati</taxon>
        <taxon>Pseudomonadota</taxon>
        <taxon>Alphaproteobacteria</taxon>
        <taxon>Sphingomonadales</taxon>
        <taxon>Sphingomonadaceae</taxon>
        <taxon>Sphingobium</taxon>
    </lineage>
</organism>
<dbReference type="EC" id="5.2.1.8" evidence="1"/>
<evidence type="ECO:0000313" key="8">
    <source>
        <dbReference type="Proteomes" id="UP000571950"/>
    </source>
</evidence>
<feature type="compositionally biased region" description="Polar residues" evidence="4">
    <location>
        <begin position="30"/>
        <end position="39"/>
    </location>
</feature>
<dbReference type="AlphaFoldDB" id="A0A7W6BIM3"/>
<keyword evidence="8" id="KW-1185">Reference proteome</keyword>
<feature type="signal peptide" evidence="5">
    <location>
        <begin position="1"/>
        <end position="22"/>
    </location>
</feature>
<comment type="caution">
    <text evidence="7">The sequence shown here is derived from an EMBL/GenBank/DDBJ whole genome shotgun (WGS) entry which is preliminary data.</text>
</comment>
<name>A0A7W6BIM3_9SPHN</name>
<feature type="domain" description="PPIase cyclophilin-type" evidence="6">
    <location>
        <begin position="57"/>
        <end position="220"/>
    </location>
</feature>
<evidence type="ECO:0000256" key="2">
    <source>
        <dbReference type="ARBA" id="ARBA00023110"/>
    </source>
</evidence>
<sequence>MRKQALIFAALMLGAVHGPAMAQDVPATPVESTGQASSPPDQPKPATVLVTLQTAEGPIVLELEKERAPVTTANFLRYVDAKLYDGATFYRAINTAPDFGLVQGGITQLKPGQKLFPPVAHEPTTKTGLSHRTGTVSMARREEGSARTDFFITVGDMSSLDAHPENPGDNSGFAAFGHVVEGMDVILKIKEAPISPTLGADNGMQGQMLATPVKIVTARRTPPQAQAKPAP</sequence>
<evidence type="ECO:0000256" key="4">
    <source>
        <dbReference type="SAM" id="MobiDB-lite"/>
    </source>
</evidence>
<evidence type="ECO:0000256" key="5">
    <source>
        <dbReference type="SAM" id="SignalP"/>
    </source>
</evidence>
<dbReference type="InterPro" id="IPR002130">
    <property type="entry name" value="Cyclophilin-type_PPIase_dom"/>
</dbReference>
<feature type="chain" id="PRO_5030567905" description="peptidylprolyl isomerase" evidence="5">
    <location>
        <begin position="23"/>
        <end position="231"/>
    </location>
</feature>
<dbReference type="GO" id="GO:0003755">
    <property type="term" value="F:peptidyl-prolyl cis-trans isomerase activity"/>
    <property type="evidence" value="ECO:0007669"/>
    <property type="project" value="UniProtKB-KW"/>
</dbReference>